<evidence type="ECO:0000259" key="1">
    <source>
        <dbReference type="Pfam" id="PF10592"/>
    </source>
</evidence>
<dbReference type="KEGG" id="snq:CP978_27640"/>
<dbReference type="EMBL" id="CP023747">
    <property type="protein sequence ID" value="QEV41829.1"/>
    <property type="molecule type" value="Genomic_DNA"/>
</dbReference>
<evidence type="ECO:0000313" key="3">
    <source>
        <dbReference type="EMBL" id="QEV41829.1"/>
    </source>
</evidence>
<dbReference type="OrthoDB" id="9806213at2"/>
<name>A0A0B5DJE4_9ACTN</name>
<dbReference type="EMBL" id="CP009313">
    <property type="protein sequence ID" value="AJE43334.1"/>
    <property type="molecule type" value="Genomic_DNA"/>
</dbReference>
<reference evidence="3 5" key="3">
    <citation type="submission" date="2017-09" db="EMBL/GenBank/DDBJ databases">
        <title>Streptomyces genome completion.</title>
        <authorList>
            <person name="Lee N."/>
            <person name="Cho B.-K."/>
        </authorList>
    </citation>
    <scope>NUCLEOTIDE SEQUENCE [LARGE SCALE GENOMIC DNA]</scope>
    <source>
        <strain evidence="3 5">ATCC 14899</strain>
    </source>
</reference>
<accession>A0A0B5DJE4</accession>
<keyword evidence="4" id="KW-1185">Reference proteome</keyword>
<reference evidence="2 4" key="2">
    <citation type="journal article" date="2016" name="Appl. Microbiol. Biotechnol.">
        <title>Exploiting the genome sequence of Streptomyces nodosus for enhanced antibiotic production.</title>
        <authorList>
            <person name="Sweeney P."/>
            <person name="Murphy C.D."/>
            <person name="Caffrey P."/>
        </authorList>
    </citation>
    <scope>NUCLEOTIDE SEQUENCE [LARGE SCALE GENOMIC DNA]</scope>
    <source>
        <strain evidence="2 4">ATCC 14899</strain>
    </source>
</reference>
<dbReference type="InterPro" id="IPR018891">
    <property type="entry name" value="AIPR_C"/>
</dbReference>
<evidence type="ECO:0000313" key="2">
    <source>
        <dbReference type="EMBL" id="AJE43334.1"/>
    </source>
</evidence>
<dbReference type="Proteomes" id="UP000031526">
    <property type="component" value="Chromosome"/>
</dbReference>
<protein>
    <recommendedName>
        <fullName evidence="1">Abortive phage infection protein C-terminal domain-containing protein</fullName>
    </recommendedName>
</protein>
<reference evidence="4" key="1">
    <citation type="submission" date="2014-09" db="EMBL/GenBank/DDBJ databases">
        <title>Sequence of the Streptomyces nodosus genome.</title>
        <authorList>
            <person name="Sweeney P."/>
            <person name="Stephens N."/>
            <person name="Murphy C."/>
            <person name="Caffrey P."/>
        </authorList>
    </citation>
    <scope>NUCLEOTIDE SEQUENCE [LARGE SCALE GENOMIC DNA]</scope>
    <source>
        <strain evidence="4">ATCC 14899</strain>
    </source>
</reference>
<sequence>MSVVQVRYVRKVLEERFTDLIDLTDKKWPTEKHREDDFLSRSLAALATQIEHPCSDGIAAQAVFDGQDDRGLDAIAVELRSSQPRISLVQAKWNHQGRAKFGEDEVHKMLRGLDLILHLDFNRFNRRFQRHVPQLEQAFDTEGGTPKITLVLALVRTEPLNSEVLQLLQEGIDKHNRIVDMVDYKILDLRDFHREILGNAAAPKIDTRVRLEGFGYESMPYQAMYGTMSIPEVAALFTEHRRGLFARNIRDALDLTDVNIKIRNTLLEHPEHFWYFSNGITMLCDNIKPAGPSVVPGGVGDFNLKGVSVVNGAQTVSAIHKAYTTDAEKTSRGRVLVRLISLENCPPGFGDQVTMSTNTQNPIEDRDFKSLDPGQIKLREDFALILHRSYVIKRGEPKPDREHGCSITEAAEALAAAHPNAEFAALAKRDLSALWGDDTYKELFGSSLNVHKVWRSVQLLRAVRDRLTELRDGLRGRAEAAASYGDLLIAHVVYRQLDTSTIQDPDTDWDVQLARVPALVEDALGWALQAIDKEYGPTSHMIAAVRNTERMQRVARTAVRGMLAGHPAPPLDAEYQVADSDEPKGRQVDAVKTLVTADRIPDGTVLEFRPSSRPQRREMTEWLAEEPARGLAVWRNSASKQLQWHADMQWYSPSGLVRQMRRMASGKDIAAQGPEHWYVPEEGSLSFLADAVRAEQGLVVSETDEEG</sequence>
<dbReference type="AlphaFoldDB" id="A0A0B5DJE4"/>
<dbReference type="RefSeq" id="WP_043445242.1">
    <property type="nucleotide sequence ID" value="NZ_CP009313.1"/>
</dbReference>
<gene>
    <name evidence="3" type="ORF">CP978_27640</name>
    <name evidence="2" type="ORF">SNOD_27355</name>
</gene>
<dbReference type="Proteomes" id="UP000325763">
    <property type="component" value="Chromosome"/>
</dbReference>
<proteinExistence type="predicted"/>
<evidence type="ECO:0000313" key="4">
    <source>
        <dbReference type="Proteomes" id="UP000031526"/>
    </source>
</evidence>
<feature type="domain" description="Abortive phage infection protein C-terminal" evidence="1">
    <location>
        <begin position="245"/>
        <end position="470"/>
    </location>
</feature>
<organism evidence="2 4">
    <name type="scientific">Streptomyces nodosus</name>
    <dbReference type="NCBI Taxonomy" id="40318"/>
    <lineage>
        <taxon>Bacteria</taxon>
        <taxon>Bacillati</taxon>
        <taxon>Actinomycetota</taxon>
        <taxon>Actinomycetes</taxon>
        <taxon>Kitasatosporales</taxon>
        <taxon>Streptomycetaceae</taxon>
        <taxon>Streptomyces</taxon>
    </lineage>
</organism>
<evidence type="ECO:0000313" key="5">
    <source>
        <dbReference type="Proteomes" id="UP000325763"/>
    </source>
</evidence>
<dbReference type="Pfam" id="PF10592">
    <property type="entry name" value="AIPR"/>
    <property type="match status" value="1"/>
</dbReference>
<dbReference type="HOGENOM" id="CLU_023505_0_0_11"/>
<dbReference type="STRING" id="40318.SNOD_27355"/>